<dbReference type="InterPro" id="IPR023213">
    <property type="entry name" value="CAT-like_dom_sf"/>
</dbReference>
<proteinExistence type="predicted"/>
<dbReference type="Gene3D" id="3.30.559.10">
    <property type="entry name" value="Chloramphenicol acetyltransferase-like domain"/>
    <property type="match status" value="1"/>
</dbReference>
<gene>
    <name evidence="1" type="ORF">PV08_04876</name>
</gene>
<evidence type="ECO:0000313" key="1">
    <source>
        <dbReference type="EMBL" id="KIW17681.1"/>
    </source>
</evidence>
<dbReference type="Pfam" id="PF02458">
    <property type="entry name" value="Transferase"/>
    <property type="match status" value="1"/>
</dbReference>
<dbReference type="GeneID" id="27331959"/>
<dbReference type="Proteomes" id="UP000053328">
    <property type="component" value="Unassembled WGS sequence"/>
</dbReference>
<dbReference type="RefSeq" id="XP_016237897.1">
    <property type="nucleotide sequence ID" value="XM_016379220.1"/>
</dbReference>
<keyword evidence="2" id="KW-1185">Reference proteome</keyword>
<reference evidence="1 2" key="1">
    <citation type="submission" date="2015-01" db="EMBL/GenBank/DDBJ databases">
        <title>The Genome Sequence of Exophiala spinifera CBS89968.</title>
        <authorList>
            <consortium name="The Broad Institute Genomics Platform"/>
            <person name="Cuomo C."/>
            <person name="de Hoog S."/>
            <person name="Gorbushina A."/>
            <person name="Stielow B."/>
            <person name="Teixiera M."/>
            <person name="Abouelleil A."/>
            <person name="Chapman S.B."/>
            <person name="Priest M."/>
            <person name="Young S.K."/>
            <person name="Wortman J."/>
            <person name="Nusbaum C."/>
            <person name="Birren B."/>
        </authorList>
    </citation>
    <scope>NUCLEOTIDE SEQUENCE [LARGE SCALE GENOMIC DNA]</scope>
    <source>
        <strain evidence="1 2">CBS 89968</strain>
    </source>
</reference>
<sequence length="195" mass="21907">MRKCDLWSAINIIDSRRLKSKTIKSASQVNDAVKVRGRGCVISFSRSPLARLKALLETHRIASFMTVNDVLKALLWHSMVTARVPSLQRDPPITSAKLPTPINIRIKLQKPLPDSNFRAAIDFALVYMPLSHLKDMRSPSLGQTALEIRRAINNIDEQYIHQAVALARTTIDFRDQASNMDRANGADVYVTGWQS</sequence>
<evidence type="ECO:0000313" key="2">
    <source>
        <dbReference type="Proteomes" id="UP000053328"/>
    </source>
</evidence>
<accession>A0A0D1YR13</accession>
<dbReference type="OrthoDB" id="1862401at2759"/>
<dbReference type="AlphaFoldDB" id="A0A0D1YR13"/>
<dbReference type="EMBL" id="KN847494">
    <property type="protein sequence ID" value="KIW17681.1"/>
    <property type="molecule type" value="Genomic_DNA"/>
</dbReference>
<dbReference type="VEuPathDB" id="FungiDB:PV08_04876"/>
<name>A0A0D1YR13_9EURO</name>
<organism evidence="1 2">
    <name type="scientific">Exophiala spinifera</name>
    <dbReference type="NCBI Taxonomy" id="91928"/>
    <lineage>
        <taxon>Eukaryota</taxon>
        <taxon>Fungi</taxon>
        <taxon>Dikarya</taxon>
        <taxon>Ascomycota</taxon>
        <taxon>Pezizomycotina</taxon>
        <taxon>Eurotiomycetes</taxon>
        <taxon>Chaetothyriomycetidae</taxon>
        <taxon>Chaetothyriales</taxon>
        <taxon>Herpotrichiellaceae</taxon>
        <taxon>Exophiala</taxon>
    </lineage>
</organism>
<dbReference type="STRING" id="91928.A0A0D1YR13"/>
<dbReference type="HOGENOM" id="CLU_1396341_0_0_1"/>
<protein>
    <submittedName>
        <fullName evidence="1">Uncharacterized protein</fullName>
    </submittedName>
</protein>